<evidence type="ECO:0000259" key="10">
    <source>
        <dbReference type="Pfam" id="PF21638"/>
    </source>
</evidence>
<protein>
    <recommendedName>
        <fullName evidence="6">Protein SDA1</fullName>
    </recommendedName>
</protein>
<evidence type="ECO:0000256" key="6">
    <source>
        <dbReference type="RuleBase" id="RU365057"/>
    </source>
</evidence>
<dbReference type="InterPro" id="IPR048292">
    <property type="entry name" value="SDA1_C"/>
</dbReference>
<keyword evidence="4 6" id="KW-0653">Protein transport</keyword>
<proteinExistence type="inferred from homology"/>
<dbReference type="GO" id="GO:0000055">
    <property type="term" value="P:ribosomal large subunit export from nucleus"/>
    <property type="evidence" value="ECO:0007669"/>
    <property type="project" value="UniProtKB-UniRule"/>
</dbReference>
<evidence type="ECO:0000256" key="7">
    <source>
        <dbReference type="SAM" id="MobiDB-lite"/>
    </source>
</evidence>
<keyword evidence="3 6" id="KW-0690">Ribosome biogenesis</keyword>
<evidence type="ECO:0000256" key="5">
    <source>
        <dbReference type="ARBA" id="ARBA00023242"/>
    </source>
</evidence>
<evidence type="ECO:0000256" key="2">
    <source>
        <dbReference type="ARBA" id="ARBA00022448"/>
    </source>
</evidence>
<feature type="compositionally biased region" description="Acidic residues" evidence="7">
    <location>
        <begin position="521"/>
        <end position="541"/>
    </location>
</feature>
<evidence type="ECO:0000259" key="8">
    <source>
        <dbReference type="Pfam" id="PF05285"/>
    </source>
</evidence>
<evidence type="ECO:0000259" key="9">
    <source>
        <dbReference type="Pfam" id="PF08158"/>
    </source>
</evidence>
<sequence length="687" mass="75379">MGRQRSRAEHTLATNLPQLQNLIKRDPASYTNEFQQQLRFLQAQLQIVAAAPHQPPQKALPELLSFIAHTVPSYSATLDAAKAIPTTLTDLLKSRHGPAPGPAPPARDKQLRETLHAFIVNDIKLANAKHVNNKLNKATQNLLYSILTPPAGYSLAASADGSTAAGQESESGWSPVAAQKSLQICIELYKKNIWTDAKTVNVIAQACFSPVAKIMATAVHFFLGADKDEEQGDADDDGEFPGGGVDTAAVQAAQHQAKITKKSRANARKLAKLVTAAKKSNKPKNQDAGNGKVHFSALSLIYDPQAFAEKLFSRVKSSHFAFDTKLLLLNLTSRLIASHKLFLLGFYTYMQKYLQPHQRDVTSLLAYTAQASHDLVPPDVLAPVLRVIADQFVSDHASREVISAGINSIREICARCPLAMDKDLLSDLVLYKDHRDKSVVMAARSLIGLFREVNPSLCQRASAARRRVAAATRVAGAELLERSVAEQGWSGSEDGSDDDSDGEWQEVASDDGQEFIRLDDWSSDDSSSDSDSDSDSDEDEDATRFLTPADFARMAELRSLAAKEAPASKSKKRKRAVALLAEQQAAGQMAEFSEFVDETSLVPLRKKPKSDYEERMASIAAGREGREKFGSRKGKKEGKSTSNTEKRRTKDFNMVSKSRRVAGKKKTSLKEKTRAMRADIEKRKRAH</sequence>
<dbReference type="STRING" id="765915.A0A1Y2HXC0"/>
<dbReference type="InterPro" id="IPR007949">
    <property type="entry name" value="SDA1_MD"/>
</dbReference>
<feature type="compositionally biased region" description="Basic residues" evidence="7">
    <location>
        <begin position="657"/>
        <end position="667"/>
    </location>
</feature>
<feature type="compositionally biased region" description="Acidic residues" evidence="7">
    <location>
        <begin position="494"/>
        <end position="513"/>
    </location>
</feature>
<feature type="compositionally biased region" description="Basic and acidic residues" evidence="7">
    <location>
        <begin position="668"/>
        <end position="687"/>
    </location>
</feature>
<dbReference type="InterPro" id="IPR027312">
    <property type="entry name" value="Sda1"/>
</dbReference>
<evidence type="ECO:0000313" key="12">
    <source>
        <dbReference type="Proteomes" id="UP000193411"/>
    </source>
</evidence>
<accession>A0A1Y2HXC0</accession>
<evidence type="ECO:0000256" key="1">
    <source>
        <dbReference type="ARBA" id="ARBA00005783"/>
    </source>
</evidence>
<dbReference type="EMBL" id="MCFL01000011">
    <property type="protein sequence ID" value="ORZ37792.1"/>
    <property type="molecule type" value="Genomic_DNA"/>
</dbReference>
<evidence type="ECO:0000256" key="3">
    <source>
        <dbReference type="ARBA" id="ARBA00022517"/>
    </source>
</evidence>
<dbReference type="GO" id="GO:0005730">
    <property type="term" value="C:nucleolus"/>
    <property type="evidence" value="ECO:0007669"/>
    <property type="project" value="UniProtKB-SubCell"/>
</dbReference>
<keyword evidence="2 6" id="KW-0813">Transport</keyword>
<dbReference type="GO" id="GO:0042273">
    <property type="term" value="P:ribosomal large subunit biogenesis"/>
    <property type="evidence" value="ECO:0007669"/>
    <property type="project" value="UniProtKB-UniRule"/>
</dbReference>
<comment type="function">
    <text evidence="6">Required for 60S pre-ribosomal subunits export to the cytoplasm.</text>
</comment>
<dbReference type="PANTHER" id="PTHR12730">
    <property type="entry name" value="HSDA/SDA1-RELATED"/>
    <property type="match status" value="1"/>
</dbReference>
<dbReference type="Pfam" id="PF21638">
    <property type="entry name" value="SDA1_C"/>
    <property type="match status" value="1"/>
</dbReference>
<dbReference type="AlphaFoldDB" id="A0A1Y2HXC0"/>
<comment type="subcellular location">
    <subcellularLocation>
        <location evidence="6">Nucleus</location>
        <location evidence="6">Nucleolus</location>
    </subcellularLocation>
</comment>
<dbReference type="OrthoDB" id="2196187at2759"/>
<evidence type="ECO:0000313" key="11">
    <source>
        <dbReference type="EMBL" id="ORZ37792.1"/>
    </source>
</evidence>
<keyword evidence="12" id="KW-1185">Reference proteome</keyword>
<name>A0A1Y2HXC0_9FUNG</name>
<keyword evidence="5 6" id="KW-0539">Nucleus</keyword>
<feature type="domain" description="SDA1 C-terminal" evidence="10">
    <location>
        <begin position="639"/>
        <end position="686"/>
    </location>
</feature>
<comment type="caution">
    <text evidence="11">The sequence shown here is derived from an EMBL/GenBank/DDBJ whole genome shotgun (WGS) entry which is preliminary data.</text>
</comment>
<reference evidence="11 12" key="1">
    <citation type="submission" date="2016-07" db="EMBL/GenBank/DDBJ databases">
        <title>Pervasive Adenine N6-methylation of Active Genes in Fungi.</title>
        <authorList>
            <consortium name="DOE Joint Genome Institute"/>
            <person name="Mondo S.J."/>
            <person name="Dannebaum R.O."/>
            <person name="Kuo R.C."/>
            <person name="Labutti K."/>
            <person name="Haridas S."/>
            <person name="Kuo A."/>
            <person name="Salamov A."/>
            <person name="Ahrendt S.R."/>
            <person name="Lipzen A."/>
            <person name="Sullivan W."/>
            <person name="Andreopoulos W.B."/>
            <person name="Clum A."/>
            <person name="Lindquist E."/>
            <person name="Daum C."/>
            <person name="Ramamoorthy G.K."/>
            <person name="Gryganskyi A."/>
            <person name="Culley D."/>
            <person name="Magnuson J.K."/>
            <person name="James T.Y."/>
            <person name="O'Malley M.A."/>
            <person name="Stajich J.E."/>
            <person name="Spatafora J.W."/>
            <person name="Visel A."/>
            <person name="Grigoriev I.V."/>
        </authorList>
    </citation>
    <scope>NUCLEOTIDE SEQUENCE [LARGE SCALE GENOMIC DNA]</scope>
    <source>
        <strain evidence="11 12">PL171</strain>
    </source>
</reference>
<dbReference type="Pfam" id="PF08158">
    <property type="entry name" value="SDA1_HEAT"/>
    <property type="match status" value="2"/>
</dbReference>
<dbReference type="Pfam" id="PF05285">
    <property type="entry name" value="SDA1_dom"/>
    <property type="match status" value="1"/>
</dbReference>
<feature type="domain" description="SDA1 N-terminal" evidence="9">
    <location>
        <begin position="176"/>
        <end position="435"/>
    </location>
</feature>
<feature type="region of interest" description="Disordered" evidence="7">
    <location>
        <begin position="606"/>
        <end position="687"/>
    </location>
</feature>
<gene>
    <name evidence="11" type="ORF">BCR44DRAFT_1479403</name>
</gene>
<feature type="domain" description="SDA1 N-terminal" evidence="9">
    <location>
        <begin position="107"/>
        <end position="148"/>
    </location>
</feature>
<dbReference type="InterPro" id="IPR012977">
    <property type="entry name" value="SDA1_N"/>
</dbReference>
<feature type="region of interest" description="Disordered" evidence="7">
    <location>
        <begin position="485"/>
        <end position="548"/>
    </location>
</feature>
<organism evidence="11 12">
    <name type="scientific">Catenaria anguillulae PL171</name>
    <dbReference type="NCBI Taxonomy" id="765915"/>
    <lineage>
        <taxon>Eukaryota</taxon>
        <taxon>Fungi</taxon>
        <taxon>Fungi incertae sedis</taxon>
        <taxon>Blastocladiomycota</taxon>
        <taxon>Blastocladiomycetes</taxon>
        <taxon>Blastocladiales</taxon>
        <taxon>Catenariaceae</taxon>
        <taxon>Catenaria</taxon>
    </lineage>
</organism>
<evidence type="ECO:0000256" key="4">
    <source>
        <dbReference type="ARBA" id="ARBA00022927"/>
    </source>
</evidence>
<dbReference type="Proteomes" id="UP000193411">
    <property type="component" value="Unassembled WGS sequence"/>
</dbReference>
<dbReference type="PANTHER" id="PTHR12730:SF0">
    <property type="entry name" value="PROTEIN SDA1 HOMOLOG"/>
    <property type="match status" value="1"/>
</dbReference>
<comment type="similarity">
    <text evidence="1 6">Belongs to the SDA1 family.</text>
</comment>
<feature type="domain" description="SDA1 middle" evidence="8">
    <location>
        <begin position="496"/>
        <end position="622"/>
    </location>
</feature>
<dbReference type="GO" id="GO:0015031">
    <property type="term" value="P:protein transport"/>
    <property type="evidence" value="ECO:0007669"/>
    <property type="project" value="UniProtKB-KW"/>
</dbReference>